<dbReference type="InterPro" id="IPR009057">
    <property type="entry name" value="Homeodomain-like_sf"/>
</dbReference>
<dbReference type="Pfam" id="PF00440">
    <property type="entry name" value="TetR_N"/>
    <property type="match status" value="1"/>
</dbReference>
<evidence type="ECO:0000313" key="6">
    <source>
        <dbReference type="EMBL" id="AJY47843.1"/>
    </source>
</evidence>
<keyword evidence="7" id="KW-1185">Reference proteome</keyword>
<accession>A0A0D5LWP6</accession>
<feature type="domain" description="HTH tetR-type" evidence="5">
    <location>
        <begin position="15"/>
        <end position="75"/>
    </location>
</feature>
<evidence type="ECO:0000256" key="1">
    <source>
        <dbReference type="ARBA" id="ARBA00023015"/>
    </source>
</evidence>
<protein>
    <recommendedName>
        <fullName evidence="5">HTH tetR-type domain-containing protein</fullName>
    </recommendedName>
</protein>
<dbReference type="Gene3D" id="1.10.10.60">
    <property type="entry name" value="Homeodomain-like"/>
    <property type="match status" value="1"/>
</dbReference>
<dbReference type="PROSITE" id="PS01081">
    <property type="entry name" value="HTH_TETR_1"/>
    <property type="match status" value="1"/>
</dbReference>
<dbReference type="RefSeq" id="WP_045684577.1">
    <property type="nucleotide sequence ID" value="NZ_CP010803.1"/>
</dbReference>
<dbReference type="STRING" id="1486262.TM49_01280"/>
<dbReference type="HOGENOM" id="CLU_069356_28_0_5"/>
<evidence type="ECO:0000259" key="5">
    <source>
        <dbReference type="PROSITE" id="PS50977"/>
    </source>
</evidence>
<dbReference type="Pfam" id="PF16925">
    <property type="entry name" value="TetR_C_13"/>
    <property type="match status" value="1"/>
</dbReference>
<dbReference type="GO" id="GO:0003677">
    <property type="term" value="F:DNA binding"/>
    <property type="evidence" value="ECO:0007669"/>
    <property type="project" value="UniProtKB-UniRule"/>
</dbReference>
<dbReference type="KEGG" id="mey:TM49_01280"/>
<dbReference type="InterPro" id="IPR023772">
    <property type="entry name" value="DNA-bd_HTH_TetR-type_CS"/>
</dbReference>
<dbReference type="PANTHER" id="PTHR47506:SF10">
    <property type="entry name" value="TRANSCRIPTIONAL REGULATORY PROTEIN"/>
    <property type="match status" value="1"/>
</dbReference>
<dbReference type="AlphaFoldDB" id="A0A0D5LWP6"/>
<keyword evidence="1" id="KW-0805">Transcription regulation</keyword>
<dbReference type="InterPro" id="IPR011075">
    <property type="entry name" value="TetR_C"/>
</dbReference>
<dbReference type="InterPro" id="IPR036271">
    <property type="entry name" value="Tet_transcr_reg_TetR-rel_C_sf"/>
</dbReference>
<dbReference type="OrthoDB" id="9795242at2"/>
<dbReference type="Proteomes" id="UP000032611">
    <property type="component" value="Chromosome"/>
</dbReference>
<dbReference type="SUPFAM" id="SSF48498">
    <property type="entry name" value="Tetracyclin repressor-like, C-terminal domain"/>
    <property type="match status" value="1"/>
</dbReference>
<gene>
    <name evidence="6" type="ORF">TM49_01280</name>
</gene>
<name>A0A0D5LWP6_MAREN</name>
<dbReference type="PROSITE" id="PS50977">
    <property type="entry name" value="HTH_TETR_2"/>
    <property type="match status" value="1"/>
</dbReference>
<organism evidence="6 7">
    <name type="scientific">Martelella endophytica</name>
    <dbReference type="NCBI Taxonomy" id="1486262"/>
    <lineage>
        <taxon>Bacteria</taxon>
        <taxon>Pseudomonadati</taxon>
        <taxon>Pseudomonadota</taxon>
        <taxon>Alphaproteobacteria</taxon>
        <taxon>Hyphomicrobiales</taxon>
        <taxon>Aurantimonadaceae</taxon>
        <taxon>Martelella</taxon>
    </lineage>
</organism>
<dbReference type="PRINTS" id="PR00455">
    <property type="entry name" value="HTHTETR"/>
</dbReference>
<dbReference type="SUPFAM" id="SSF46689">
    <property type="entry name" value="Homeodomain-like"/>
    <property type="match status" value="1"/>
</dbReference>
<evidence type="ECO:0000256" key="3">
    <source>
        <dbReference type="ARBA" id="ARBA00023163"/>
    </source>
</evidence>
<dbReference type="EMBL" id="CP010803">
    <property type="protein sequence ID" value="AJY47843.1"/>
    <property type="molecule type" value="Genomic_DNA"/>
</dbReference>
<dbReference type="Gene3D" id="1.10.357.10">
    <property type="entry name" value="Tetracycline Repressor, domain 2"/>
    <property type="match status" value="1"/>
</dbReference>
<dbReference type="PATRIC" id="fig|1486262.3.peg.264"/>
<keyword evidence="3" id="KW-0804">Transcription</keyword>
<sequence length="201" mass="21610">MDTIAPVRGPGRPRRFDADVALDRAVRVFSERGYHATSINDLAEAMELAQGSIYKAFGDKRGVYIAALERYHTVRTQLLEEAAASGRTGRQKLRNALMFFADSSFGEEGRRGCLVVGSASELAAFDDEAAAKVAAALVRKEKLMAGYLEEGIADGSVDPGTDAAAAARFMLCVVNGMRVTGKTGRSREEMADVVELAMRAL</sequence>
<dbReference type="InterPro" id="IPR001647">
    <property type="entry name" value="HTH_TetR"/>
</dbReference>
<dbReference type="PANTHER" id="PTHR47506">
    <property type="entry name" value="TRANSCRIPTIONAL REGULATORY PROTEIN"/>
    <property type="match status" value="1"/>
</dbReference>
<evidence type="ECO:0000256" key="2">
    <source>
        <dbReference type="ARBA" id="ARBA00023125"/>
    </source>
</evidence>
<reference evidence="6 7" key="1">
    <citation type="journal article" date="2015" name="Genome Announc.">
        <title>Complete genome sequence of Martelella endophytica YC6887, which has antifungal activity associated with a halophyte.</title>
        <authorList>
            <person name="Khan A."/>
            <person name="Khan H."/>
            <person name="Chung E.J."/>
            <person name="Hossain M.T."/>
            <person name="Chung Y.R."/>
        </authorList>
    </citation>
    <scope>NUCLEOTIDE SEQUENCE [LARGE SCALE GENOMIC DNA]</scope>
    <source>
        <strain evidence="6">YC6887</strain>
    </source>
</reference>
<proteinExistence type="predicted"/>
<evidence type="ECO:0000313" key="7">
    <source>
        <dbReference type="Proteomes" id="UP000032611"/>
    </source>
</evidence>
<evidence type="ECO:0000256" key="4">
    <source>
        <dbReference type="PROSITE-ProRule" id="PRU00335"/>
    </source>
</evidence>
<feature type="DNA-binding region" description="H-T-H motif" evidence="4">
    <location>
        <begin position="38"/>
        <end position="57"/>
    </location>
</feature>
<keyword evidence="2 4" id="KW-0238">DNA-binding</keyword>